<keyword evidence="2" id="KW-1185">Reference proteome</keyword>
<dbReference type="Proteomes" id="UP000828390">
    <property type="component" value="Unassembled WGS sequence"/>
</dbReference>
<sequence>MREGYKNGVGHVGGALWWVMWVKHNGRVCGWRMRVFEWNMRVKYVDEPLGEGYKG</sequence>
<organism evidence="1 2">
    <name type="scientific">Dreissena polymorpha</name>
    <name type="common">Zebra mussel</name>
    <name type="synonym">Mytilus polymorpha</name>
    <dbReference type="NCBI Taxonomy" id="45954"/>
    <lineage>
        <taxon>Eukaryota</taxon>
        <taxon>Metazoa</taxon>
        <taxon>Spiralia</taxon>
        <taxon>Lophotrochozoa</taxon>
        <taxon>Mollusca</taxon>
        <taxon>Bivalvia</taxon>
        <taxon>Autobranchia</taxon>
        <taxon>Heteroconchia</taxon>
        <taxon>Euheterodonta</taxon>
        <taxon>Imparidentia</taxon>
        <taxon>Neoheterodontei</taxon>
        <taxon>Myida</taxon>
        <taxon>Dreissenoidea</taxon>
        <taxon>Dreissenidae</taxon>
        <taxon>Dreissena</taxon>
    </lineage>
</organism>
<evidence type="ECO:0000313" key="2">
    <source>
        <dbReference type="Proteomes" id="UP000828390"/>
    </source>
</evidence>
<reference evidence="1" key="1">
    <citation type="journal article" date="2019" name="bioRxiv">
        <title>The Genome of the Zebra Mussel, Dreissena polymorpha: A Resource for Invasive Species Research.</title>
        <authorList>
            <person name="McCartney M.A."/>
            <person name="Auch B."/>
            <person name="Kono T."/>
            <person name="Mallez S."/>
            <person name="Zhang Y."/>
            <person name="Obille A."/>
            <person name="Becker A."/>
            <person name="Abrahante J.E."/>
            <person name="Garbe J."/>
            <person name="Badalamenti J.P."/>
            <person name="Herman A."/>
            <person name="Mangelson H."/>
            <person name="Liachko I."/>
            <person name="Sullivan S."/>
            <person name="Sone E.D."/>
            <person name="Koren S."/>
            <person name="Silverstein K.A.T."/>
            <person name="Beckman K.B."/>
            <person name="Gohl D.M."/>
        </authorList>
    </citation>
    <scope>NUCLEOTIDE SEQUENCE</scope>
    <source>
        <strain evidence="1">Duluth1</strain>
        <tissue evidence="1">Whole animal</tissue>
    </source>
</reference>
<dbReference type="EMBL" id="JAIWYP010000006">
    <property type="protein sequence ID" value="KAH3806000.1"/>
    <property type="molecule type" value="Genomic_DNA"/>
</dbReference>
<dbReference type="AlphaFoldDB" id="A0A9D4JBS9"/>
<reference evidence="1" key="2">
    <citation type="submission" date="2020-11" db="EMBL/GenBank/DDBJ databases">
        <authorList>
            <person name="McCartney M.A."/>
            <person name="Auch B."/>
            <person name="Kono T."/>
            <person name="Mallez S."/>
            <person name="Becker A."/>
            <person name="Gohl D.M."/>
            <person name="Silverstein K.A.T."/>
            <person name="Koren S."/>
            <person name="Bechman K.B."/>
            <person name="Herman A."/>
            <person name="Abrahante J.E."/>
            <person name="Garbe J."/>
        </authorList>
    </citation>
    <scope>NUCLEOTIDE SEQUENCE</scope>
    <source>
        <strain evidence="1">Duluth1</strain>
        <tissue evidence="1">Whole animal</tissue>
    </source>
</reference>
<comment type="caution">
    <text evidence="1">The sequence shown here is derived from an EMBL/GenBank/DDBJ whole genome shotgun (WGS) entry which is preliminary data.</text>
</comment>
<name>A0A9D4JBS9_DREPO</name>
<evidence type="ECO:0000313" key="1">
    <source>
        <dbReference type="EMBL" id="KAH3806000.1"/>
    </source>
</evidence>
<accession>A0A9D4JBS9</accession>
<proteinExistence type="predicted"/>
<gene>
    <name evidence="1" type="ORF">DPMN_134310</name>
</gene>
<protein>
    <submittedName>
        <fullName evidence="1">Uncharacterized protein</fullName>
    </submittedName>
</protein>